<keyword evidence="2" id="KW-0067">ATP-binding</keyword>
<dbReference type="CDD" id="cd18809">
    <property type="entry name" value="SF1_C_RecD"/>
    <property type="match status" value="1"/>
</dbReference>
<dbReference type="Pfam" id="PF13538">
    <property type="entry name" value="UvrD_C_2"/>
    <property type="match status" value="1"/>
</dbReference>
<organism evidence="4 5">
    <name type="scientific">candidate division WWE3 bacterium CG08_land_8_20_14_0_20_43_13</name>
    <dbReference type="NCBI Taxonomy" id="1975087"/>
    <lineage>
        <taxon>Bacteria</taxon>
        <taxon>Katanobacteria</taxon>
    </lineage>
</organism>
<dbReference type="Gene3D" id="2.30.30.940">
    <property type="match status" value="1"/>
</dbReference>
<evidence type="ECO:0000313" key="5">
    <source>
        <dbReference type="Proteomes" id="UP000231414"/>
    </source>
</evidence>
<evidence type="ECO:0000256" key="2">
    <source>
        <dbReference type="ARBA" id="ARBA00022840"/>
    </source>
</evidence>
<dbReference type="Gene3D" id="3.40.50.300">
    <property type="entry name" value="P-loop containing nucleotide triphosphate hydrolases"/>
    <property type="match status" value="2"/>
</dbReference>
<dbReference type="Proteomes" id="UP000231414">
    <property type="component" value="Unassembled WGS sequence"/>
</dbReference>
<dbReference type="InterPro" id="IPR027417">
    <property type="entry name" value="P-loop_NTPase"/>
</dbReference>
<dbReference type="AlphaFoldDB" id="A0A2H0X7Z5"/>
<protein>
    <recommendedName>
        <fullName evidence="3">UvrD-like helicase C-terminal domain-containing protein</fullName>
    </recommendedName>
</protein>
<evidence type="ECO:0000256" key="1">
    <source>
        <dbReference type="ARBA" id="ARBA00022741"/>
    </source>
</evidence>
<dbReference type="EMBL" id="PEYW01000006">
    <property type="protein sequence ID" value="PIS21057.1"/>
    <property type="molecule type" value="Genomic_DNA"/>
</dbReference>
<gene>
    <name evidence="4" type="ORF">COT52_00315</name>
</gene>
<dbReference type="InterPro" id="IPR050534">
    <property type="entry name" value="Coronavir_polyprotein_1ab"/>
</dbReference>
<comment type="caution">
    <text evidence="4">The sequence shown here is derived from an EMBL/GenBank/DDBJ whole genome shotgun (WGS) entry which is preliminary data.</text>
</comment>
<dbReference type="PANTHER" id="PTHR43788">
    <property type="entry name" value="DNA2/NAM7 HELICASE FAMILY MEMBER"/>
    <property type="match status" value="1"/>
</dbReference>
<sequence length="386" mass="43654">MLSLSPDQSNTLKKLNLWYKDPNRPQFITIGGYAGTGKTTLIACWRKRLLEKEPKLKVAFCCYTGKATLVLKASLIEHGSLCKRDSVSTIHGLIYSPIEENQIIVGWEKKDDIEADLIVVDEASMLDQSIWLDLLSYRRPVVAVGDHGQLPPISGQFSLMSSPNLRLEKVHRQAESNPIIRVSLLAREQGLVPTGRFGGHVLKINRSSDDYASLIDDLLSSYNSETLILCGYNHTRIALNNAIRQKLGFDTSLPQVNDRVICLRNNHKKQIFNGQLGTIQSIKNKDSDWYDSRILLDEGVAFEGAISRHQFNQPRGLNFTDRRGQTLRGDIFDFGYALTVHKAQGSQAKKVILFEERFAKMDEPSWRRWLYTGVTRAREELVLIGP</sequence>
<evidence type="ECO:0000259" key="3">
    <source>
        <dbReference type="Pfam" id="PF13538"/>
    </source>
</evidence>
<proteinExistence type="predicted"/>
<dbReference type="SUPFAM" id="SSF52540">
    <property type="entry name" value="P-loop containing nucleoside triphosphate hydrolases"/>
    <property type="match status" value="1"/>
</dbReference>
<dbReference type="GO" id="GO:0005524">
    <property type="term" value="F:ATP binding"/>
    <property type="evidence" value="ECO:0007669"/>
    <property type="project" value="UniProtKB-KW"/>
</dbReference>
<evidence type="ECO:0000313" key="4">
    <source>
        <dbReference type="EMBL" id="PIS21057.1"/>
    </source>
</evidence>
<dbReference type="PANTHER" id="PTHR43788:SF6">
    <property type="entry name" value="DNA HELICASE B"/>
    <property type="match status" value="1"/>
</dbReference>
<reference evidence="5" key="1">
    <citation type="submission" date="2017-09" db="EMBL/GenBank/DDBJ databases">
        <title>Depth-based differentiation of microbial function through sediment-hosted aquifers and enrichment of novel symbionts in the deep terrestrial subsurface.</title>
        <authorList>
            <person name="Probst A.J."/>
            <person name="Ladd B."/>
            <person name="Jarett J.K."/>
            <person name="Geller-Mcgrath D.E."/>
            <person name="Sieber C.M.K."/>
            <person name="Emerson J.B."/>
            <person name="Anantharaman K."/>
            <person name="Thomas B.C."/>
            <person name="Malmstrom R."/>
            <person name="Stieglmeier M."/>
            <person name="Klingl A."/>
            <person name="Woyke T."/>
            <person name="Ryan C.M."/>
            <person name="Banfield J.F."/>
        </authorList>
    </citation>
    <scope>NUCLEOTIDE SEQUENCE [LARGE SCALE GENOMIC DNA]</scope>
</reference>
<dbReference type="InterPro" id="IPR027785">
    <property type="entry name" value="UvrD-like_helicase_C"/>
</dbReference>
<dbReference type="GO" id="GO:0003678">
    <property type="term" value="F:DNA helicase activity"/>
    <property type="evidence" value="ECO:0007669"/>
    <property type="project" value="UniProtKB-ARBA"/>
</dbReference>
<feature type="domain" description="UvrD-like helicase C-terminal" evidence="3">
    <location>
        <begin position="335"/>
        <end position="384"/>
    </location>
</feature>
<keyword evidence="1" id="KW-0547">Nucleotide-binding</keyword>
<accession>A0A2H0X7Z5</accession>
<name>A0A2H0X7Z5_UNCKA</name>
<dbReference type="Pfam" id="PF13245">
    <property type="entry name" value="AAA_19"/>
    <property type="match status" value="1"/>
</dbReference>